<dbReference type="Pfam" id="PF02826">
    <property type="entry name" value="2-Hacid_dh_C"/>
    <property type="match status" value="1"/>
</dbReference>
<keyword evidence="3 5" id="KW-0560">Oxidoreductase</keyword>
<organism evidence="9 10">
    <name type="scientific">Clonostachys chloroleuca</name>
    <dbReference type="NCBI Taxonomy" id="1926264"/>
    <lineage>
        <taxon>Eukaryota</taxon>
        <taxon>Fungi</taxon>
        <taxon>Dikarya</taxon>
        <taxon>Ascomycota</taxon>
        <taxon>Pezizomycotina</taxon>
        <taxon>Sordariomycetes</taxon>
        <taxon>Hypocreomycetidae</taxon>
        <taxon>Hypocreales</taxon>
        <taxon>Bionectriaceae</taxon>
        <taxon>Clonostachys</taxon>
    </lineage>
</organism>
<evidence type="ECO:0000256" key="4">
    <source>
        <dbReference type="ARBA" id="ARBA00023027"/>
    </source>
</evidence>
<evidence type="ECO:0000259" key="7">
    <source>
        <dbReference type="Pfam" id="PF00389"/>
    </source>
</evidence>
<dbReference type="PANTHER" id="PTHR42789">
    <property type="entry name" value="D-ISOMER SPECIFIC 2-HYDROXYACID DEHYDROGENASE FAMILY PROTEIN (AFU_ORTHOLOGUE AFUA_6G10090)"/>
    <property type="match status" value="1"/>
</dbReference>
<dbReference type="InterPro" id="IPR006140">
    <property type="entry name" value="D-isomer_DH_NAD-bd"/>
</dbReference>
<dbReference type="AlphaFoldDB" id="A0AA35MAX6"/>
<name>A0AA35MAX6_9HYPO</name>
<proteinExistence type="inferred from homology"/>
<dbReference type="Gene3D" id="3.40.50.720">
    <property type="entry name" value="NAD(P)-binding Rossmann-like Domain"/>
    <property type="match status" value="2"/>
</dbReference>
<dbReference type="PANTHER" id="PTHR42789:SF1">
    <property type="entry name" value="D-ISOMER SPECIFIC 2-HYDROXYACID DEHYDROGENASE FAMILY PROTEIN (AFU_ORTHOLOGUE AFUA_6G10090)"/>
    <property type="match status" value="1"/>
</dbReference>
<feature type="domain" description="D-isomer specific 2-hydroxyacid dehydrogenase catalytic" evidence="7">
    <location>
        <begin position="50"/>
        <end position="374"/>
    </location>
</feature>
<sequence length="376" mass="41270">MSASRLLTSKTGIPSLAILDDYLSISASHFNHIPKSSLRIKPFTKPLPWQTEEDRALLVKQLKPFTAISTMRERTPFPGSVLRELPNLKLLLCTGTQFQTFDLATAKELGIAVLAAPGRGRTDVPPPEKTRTRNITKGGGHPATHHTWAMILALARNVAEDDTTIKAGGWQTGMAIGLSGKTLGIVGLGRLGAAVARIGILAFGMKVVCWSANLNQKKADNMAESLGLPKEDEFGDRTFRCVDKQELFKTADIVSLHYVLSERSYGIVSGPEFSLMKPESLLVNTSRGPLVDEKAALEAATHGKIRGLALDVFDVEPLPANSLWRSNIWGKEARSRVLLTPHMGYVEEGIMNTWYAETAENVERWLQGKELLHRLV</sequence>
<reference evidence="9" key="1">
    <citation type="submission" date="2023-01" db="EMBL/GenBank/DDBJ databases">
        <authorList>
            <person name="Piombo E."/>
        </authorList>
    </citation>
    <scope>NUCLEOTIDE SEQUENCE</scope>
</reference>
<dbReference type="CDD" id="cd12169">
    <property type="entry name" value="PGDH_like_1"/>
    <property type="match status" value="1"/>
</dbReference>
<dbReference type="PROSITE" id="PS00065">
    <property type="entry name" value="D_2_HYDROXYACID_DH_1"/>
    <property type="match status" value="1"/>
</dbReference>
<dbReference type="SUPFAM" id="SSF52283">
    <property type="entry name" value="Formate/glycerate dehydrogenase catalytic domain-like"/>
    <property type="match status" value="1"/>
</dbReference>
<evidence type="ECO:0000256" key="3">
    <source>
        <dbReference type="ARBA" id="ARBA00023002"/>
    </source>
</evidence>
<comment type="similarity">
    <text evidence="1 5">Belongs to the D-isomer specific 2-hydroxyacid dehydrogenase family.</text>
</comment>
<evidence type="ECO:0000259" key="8">
    <source>
        <dbReference type="Pfam" id="PF02826"/>
    </source>
</evidence>
<accession>A0AA35MAX6</accession>
<keyword evidence="2" id="KW-0028">Amino-acid biosynthesis</keyword>
<keyword evidence="4" id="KW-0520">NAD</keyword>
<dbReference type="InterPro" id="IPR036291">
    <property type="entry name" value="NAD(P)-bd_dom_sf"/>
</dbReference>
<protein>
    <recommendedName>
        <fullName evidence="11">Glycerate dehydrogenase</fullName>
    </recommendedName>
</protein>
<keyword evidence="10" id="KW-1185">Reference proteome</keyword>
<dbReference type="InterPro" id="IPR050857">
    <property type="entry name" value="D-2-hydroxyacid_DH"/>
</dbReference>
<evidence type="ECO:0000313" key="10">
    <source>
        <dbReference type="Proteomes" id="UP001160390"/>
    </source>
</evidence>
<dbReference type="Pfam" id="PF00389">
    <property type="entry name" value="2-Hacid_dh"/>
    <property type="match status" value="1"/>
</dbReference>
<evidence type="ECO:0000256" key="1">
    <source>
        <dbReference type="ARBA" id="ARBA00005854"/>
    </source>
</evidence>
<feature type="compositionally biased region" description="Basic and acidic residues" evidence="6">
    <location>
        <begin position="120"/>
        <end position="131"/>
    </location>
</feature>
<dbReference type="EMBL" id="CABFNP030001245">
    <property type="protein sequence ID" value="CAI6093612.1"/>
    <property type="molecule type" value="Genomic_DNA"/>
</dbReference>
<dbReference type="InterPro" id="IPR029752">
    <property type="entry name" value="D-isomer_DH_CS1"/>
</dbReference>
<dbReference type="GO" id="GO:0051287">
    <property type="term" value="F:NAD binding"/>
    <property type="evidence" value="ECO:0007669"/>
    <property type="project" value="InterPro"/>
</dbReference>
<feature type="domain" description="D-isomer specific 2-hydroxyacid dehydrogenase NAD-binding" evidence="8">
    <location>
        <begin position="149"/>
        <end position="344"/>
    </location>
</feature>
<dbReference type="InterPro" id="IPR006139">
    <property type="entry name" value="D-isomer_2_OHA_DH_cat_dom"/>
</dbReference>
<gene>
    <name evidence="9" type="ORF">CCHLO57077_00000697</name>
</gene>
<evidence type="ECO:0000256" key="6">
    <source>
        <dbReference type="SAM" id="MobiDB-lite"/>
    </source>
</evidence>
<evidence type="ECO:0008006" key="11">
    <source>
        <dbReference type="Google" id="ProtNLM"/>
    </source>
</evidence>
<feature type="region of interest" description="Disordered" evidence="6">
    <location>
        <begin position="120"/>
        <end position="142"/>
    </location>
</feature>
<dbReference type="SUPFAM" id="SSF51735">
    <property type="entry name" value="NAD(P)-binding Rossmann-fold domains"/>
    <property type="match status" value="1"/>
</dbReference>
<dbReference type="GO" id="GO:0008652">
    <property type="term" value="P:amino acid biosynthetic process"/>
    <property type="evidence" value="ECO:0007669"/>
    <property type="project" value="UniProtKB-KW"/>
</dbReference>
<comment type="caution">
    <text evidence="9">The sequence shown here is derived from an EMBL/GenBank/DDBJ whole genome shotgun (WGS) entry which is preliminary data.</text>
</comment>
<dbReference type="Proteomes" id="UP001160390">
    <property type="component" value="Unassembled WGS sequence"/>
</dbReference>
<evidence type="ECO:0000256" key="5">
    <source>
        <dbReference type="RuleBase" id="RU003719"/>
    </source>
</evidence>
<evidence type="ECO:0000256" key="2">
    <source>
        <dbReference type="ARBA" id="ARBA00022605"/>
    </source>
</evidence>
<dbReference type="GO" id="GO:0016616">
    <property type="term" value="F:oxidoreductase activity, acting on the CH-OH group of donors, NAD or NADP as acceptor"/>
    <property type="evidence" value="ECO:0007669"/>
    <property type="project" value="InterPro"/>
</dbReference>
<evidence type="ECO:0000313" key="9">
    <source>
        <dbReference type="EMBL" id="CAI6093612.1"/>
    </source>
</evidence>